<keyword evidence="4 11" id="KW-1133">Transmembrane helix</keyword>
<keyword evidence="6 11" id="KW-0472">Membrane</keyword>
<reference evidence="13 14" key="1">
    <citation type="submission" date="2015-11" db="EMBL/GenBank/DDBJ databases">
        <title>Expanding the genomic diversity of Burkholderia species for the development of highly accurate diagnostics.</title>
        <authorList>
            <person name="Sahl J."/>
            <person name="Keim P."/>
            <person name="Wagner D."/>
        </authorList>
    </citation>
    <scope>NUCLEOTIDE SEQUENCE [LARGE SCALE GENOMIC DNA]</scope>
    <source>
        <strain evidence="13 14">MSMB2036</strain>
    </source>
</reference>
<evidence type="ECO:0000256" key="1">
    <source>
        <dbReference type="ARBA" id="ARBA00004141"/>
    </source>
</evidence>
<evidence type="ECO:0000256" key="7">
    <source>
        <dbReference type="ARBA" id="ARBA00023173"/>
    </source>
</evidence>
<organism evidence="13 14">
    <name type="scientific">Burkholderia ubonensis</name>
    <dbReference type="NCBI Taxonomy" id="101571"/>
    <lineage>
        <taxon>Bacteria</taxon>
        <taxon>Pseudomonadati</taxon>
        <taxon>Pseudomonadota</taxon>
        <taxon>Betaproteobacteria</taxon>
        <taxon>Burkholderiales</taxon>
        <taxon>Burkholderiaceae</taxon>
        <taxon>Burkholderia</taxon>
        <taxon>Burkholderia cepacia complex</taxon>
    </lineage>
</organism>
<feature type="transmembrane region" description="Helical" evidence="11">
    <location>
        <begin position="412"/>
        <end position="431"/>
    </location>
</feature>
<comment type="caution">
    <text evidence="13">The sequence shown here is derived from an EMBL/GenBank/DDBJ whole genome shotgun (WGS) entry which is preliminary data.</text>
</comment>
<evidence type="ECO:0000313" key="13">
    <source>
        <dbReference type="EMBL" id="KVG52322.1"/>
    </source>
</evidence>
<evidence type="ECO:0000256" key="5">
    <source>
        <dbReference type="ARBA" id="ARBA00023065"/>
    </source>
</evidence>
<feature type="transmembrane region" description="Helical" evidence="11">
    <location>
        <begin position="213"/>
        <end position="231"/>
    </location>
</feature>
<proteinExistence type="predicted"/>
<keyword evidence="8" id="KW-0868">Chloride</keyword>
<evidence type="ECO:0000256" key="9">
    <source>
        <dbReference type="ARBA" id="ARBA00023303"/>
    </source>
</evidence>
<name>A0A103QMU2_9BURK</name>
<dbReference type="OrthoDB" id="9767361at2"/>
<dbReference type="Proteomes" id="UP000064029">
    <property type="component" value="Unassembled WGS sequence"/>
</dbReference>
<keyword evidence="3 11" id="KW-0812">Transmembrane</keyword>
<evidence type="ECO:0000256" key="3">
    <source>
        <dbReference type="ARBA" id="ARBA00022692"/>
    </source>
</evidence>
<feature type="transmembrane region" description="Helical" evidence="11">
    <location>
        <begin position="81"/>
        <end position="102"/>
    </location>
</feature>
<feature type="transmembrane region" description="Helical" evidence="11">
    <location>
        <begin position="34"/>
        <end position="54"/>
    </location>
</feature>
<keyword evidence="5" id="KW-0406">Ion transport</keyword>
<gene>
    <name evidence="13" type="ORF">WJ33_10440</name>
</gene>
<comment type="subcellular location">
    <subcellularLocation>
        <location evidence="1">Membrane</location>
        <topology evidence="1">Multi-pass membrane protein</topology>
    </subcellularLocation>
</comment>
<dbReference type="InterPro" id="IPR001807">
    <property type="entry name" value="ClC"/>
</dbReference>
<dbReference type="InterPro" id="IPR000644">
    <property type="entry name" value="CBS_dom"/>
</dbReference>
<feature type="transmembrane region" description="Helical" evidence="11">
    <location>
        <begin position="380"/>
        <end position="405"/>
    </location>
</feature>
<dbReference type="SUPFAM" id="SSF54631">
    <property type="entry name" value="CBS-domain pair"/>
    <property type="match status" value="1"/>
</dbReference>
<dbReference type="InterPro" id="IPR046342">
    <property type="entry name" value="CBS_dom_sf"/>
</dbReference>
<dbReference type="PRINTS" id="PR00762">
    <property type="entry name" value="CLCHANNEL"/>
</dbReference>
<dbReference type="CDD" id="cd00400">
    <property type="entry name" value="Voltage_gated_ClC"/>
    <property type="match status" value="1"/>
</dbReference>
<feature type="transmembrane region" description="Helical" evidence="11">
    <location>
        <begin position="177"/>
        <end position="201"/>
    </location>
</feature>
<dbReference type="AlphaFoldDB" id="A0A103QMU2"/>
<dbReference type="PANTHER" id="PTHR43427:SF6">
    <property type="entry name" value="CHLORIDE CHANNEL PROTEIN CLC-E"/>
    <property type="match status" value="1"/>
</dbReference>
<dbReference type="GO" id="GO:0005254">
    <property type="term" value="F:chloride channel activity"/>
    <property type="evidence" value="ECO:0007669"/>
    <property type="project" value="UniProtKB-KW"/>
</dbReference>
<evidence type="ECO:0000313" key="14">
    <source>
        <dbReference type="Proteomes" id="UP000064029"/>
    </source>
</evidence>
<feature type="domain" description="CBS" evidence="12">
    <location>
        <begin position="465"/>
        <end position="521"/>
    </location>
</feature>
<feature type="domain" description="CBS" evidence="12">
    <location>
        <begin position="530"/>
        <end position="588"/>
    </location>
</feature>
<keyword evidence="10" id="KW-0129">CBS domain</keyword>
<evidence type="ECO:0000256" key="2">
    <source>
        <dbReference type="ARBA" id="ARBA00022448"/>
    </source>
</evidence>
<dbReference type="PROSITE" id="PS51371">
    <property type="entry name" value="CBS"/>
    <property type="match status" value="2"/>
</dbReference>
<feature type="transmembrane region" description="Helical" evidence="11">
    <location>
        <begin position="324"/>
        <end position="343"/>
    </location>
</feature>
<dbReference type="Gene3D" id="1.10.3080.10">
    <property type="entry name" value="Clc chloride channel"/>
    <property type="match status" value="1"/>
</dbReference>
<dbReference type="SUPFAM" id="SSF81340">
    <property type="entry name" value="Clc chloride channel"/>
    <property type="match status" value="1"/>
</dbReference>
<dbReference type="GO" id="GO:0034707">
    <property type="term" value="C:chloride channel complex"/>
    <property type="evidence" value="ECO:0007669"/>
    <property type="project" value="UniProtKB-KW"/>
</dbReference>
<dbReference type="InterPro" id="IPR050368">
    <property type="entry name" value="ClC-type_chloride_channel"/>
</dbReference>
<evidence type="ECO:0000256" key="11">
    <source>
        <dbReference type="SAM" id="Phobius"/>
    </source>
</evidence>
<dbReference type="InterPro" id="IPR014743">
    <property type="entry name" value="Cl-channel_core"/>
</dbReference>
<evidence type="ECO:0000256" key="4">
    <source>
        <dbReference type="ARBA" id="ARBA00022989"/>
    </source>
</evidence>
<feature type="transmembrane region" description="Helical" evidence="11">
    <location>
        <begin position="284"/>
        <end position="304"/>
    </location>
</feature>
<sequence>MLRVVFHGPRSVVLSLLLKLRTRAQTLFRLSDAHTMLIWSVIVGIGGAFATIAFREGIELVQRVVSGGSGSFVEMAKRLPWYVRFWLPAAGGFLAGCVLLLATRGGAKTRKTDYMEAVALGSGVVPVRQSLWRSASSLLTIGTGGSIGREGPMVQLAALAASLVGRFAHFDPPRLRLLVACGAAAGITSAYNAPIAGAFFVSEIVLGAIAMESFGPMVVASVVANIVMREFAGYRPPYEMPVFPAVAGPEVLPFVVLGLLCGVLAPQFLHLLDASKHQFKRLPVPLPVRLALGGLIVGVISVWIPDVWGNGYSVVNQILHSPWTWQALVAVLVFKVLATAATAGSGAIGGVFTPTLFVGAVLGSLFGLGMQALWPGHTSAYFAYAMVGMGAFLAGATQAPLMAILMIFEMTLSYQVVLPLMVSCVVAYFVARATGTTSMYEITLRHHQDAQERLRIRTTQMRELIQPAQTVVPLTASVADMTRVFLEYPVKYLYVTDDAGRFRGAVALKDITCDLLDKRDTTDKTAAHYAHTPFPLLTPDMPLGTALELFMGFQGERLPVIESAAEPTLAGVVYKTSLLDAYRRMTGER</sequence>
<accession>A0A103QMU2</accession>
<dbReference type="EMBL" id="LOXM01000295">
    <property type="protein sequence ID" value="KVG52322.1"/>
    <property type="molecule type" value="Genomic_DNA"/>
</dbReference>
<keyword evidence="2" id="KW-0813">Transport</keyword>
<protein>
    <submittedName>
        <fullName evidence="13">Voltage-gated chloride channel protein ClcB</fullName>
    </submittedName>
</protein>
<dbReference type="PANTHER" id="PTHR43427">
    <property type="entry name" value="CHLORIDE CHANNEL PROTEIN CLC-E"/>
    <property type="match status" value="1"/>
</dbReference>
<dbReference type="NCBIfam" id="NF002505">
    <property type="entry name" value="PRK01862.1"/>
    <property type="match status" value="1"/>
</dbReference>
<evidence type="ECO:0000256" key="8">
    <source>
        <dbReference type="ARBA" id="ARBA00023214"/>
    </source>
</evidence>
<dbReference type="Gene3D" id="3.10.580.10">
    <property type="entry name" value="CBS-domain"/>
    <property type="match status" value="1"/>
</dbReference>
<keyword evidence="7" id="KW-0869">Chloride channel</keyword>
<evidence type="ECO:0000259" key="12">
    <source>
        <dbReference type="PROSITE" id="PS51371"/>
    </source>
</evidence>
<feature type="transmembrane region" description="Helical" evidence="11">
    <location>
        <begin position="355"/>
        <end position="374"/>
    </location>
</feature>
<keyword evidence="9" id="KW-0407">Ion channel</keyword>
<dbReference type="Pfam" id="PF00654">
    <property type="entry name" value="Voltage_CLC"/>
    <property type="match status" value="1"/>
</dbReference>
<evidence type="ECO:0000256" key="10">
    <source>
        <dbReference type="PROSITE-ProRule" id="PRU00703"/>
    </source>
</evidence>
<feature type="transmembrane region" description="Helical" evidence="11">
    <location>
        <begin position="251"/>
        <end position="272"/>
    </location>
</feature>
<dbReference type="CDD" id="cd02205">
    <property type="entry name" value="CBS_pair_SF"/>
    <property type="match status" value="1"/>
</dbReference>
<dbReference type="Pfam" id="PF00571">
    <property type="entry name" value="CBS"/>
    <property type="match status" value="1"/>
</dbReference>
<evidence type="ECO:0000256" key="6">
    <source>
        <dbReference type="ARBA" id="ARBA00023136"/>
    </source>
</evidence>